<accession>A0A6A6E1V5</accession>
<keyword evidence="2" id="KW-1185">Reference proteome</keyword>
<dbReference type="OrthoDB" id="3692283at2759"/>
<evidence type="ECO:0000313" key="2">
    <source>
        <dbReference type="Proteomes" id="UP000800200"/>
    </source>
</evidence>
<sequence>MRSLSTNQTSVSLRDFNLDMSHVESYNFHITIRNHEEPHKRIVYRAVQRADGVIVEKPRYRPSNGNPSPAVHFHKATPILTHGRKAHRTTSILKIPTAYQQRVQLQDDLFQGIQPFESKAQVQCGRDGYNGPVQYGRDGYSGPLDHVKQDLDVGSFAHEPDITSTTMQRFLNSPGPWTPYSMRAGLGGKIL</sequence>
<dbReference type="Proteomes" id="UP000800200">
    <property type="component" value="Unassembled WGS sequence"/>
</dbReference>
<evidence type="ECO:0000313" key="1">
    <source>
        <dbReference type="EMBL" id="KAF2184120.1"/>
    </source>
</evidence>
<proteinExistence type="predicted"/>
<dbReference type="AlphaFoldDB" id="A0A6A6E1V5"/>
<name>A0A6A6E1V5_9PEZI</name>
<dbReference type="EMBL" id="ML994639">
    <property type="protein sequence ID" value="KAF2184120.1"/>
    <property type="molecule type" value="Genomic_DNA"/>
</dbReference>
<gene>
    <name evidence="1" type="ORF">K469DRAFT_710033</name>
</gene>
<protein>
    <submittedName>
        <fullName evidence="1">Uncharacterized protein</fullName>
    </submittedName>
</protein>
<reference evidence="1" key="1">
    <citation type="journal article" date="2020" name="Stud. Mycol.">
        <title>101 Dothideomycetes genomes: a test case for predicting lifestyles and emergence of pathogens.</title>
        <authorList>
            <person name="Haridas S."/>
            <person name="Albert R."/>
            <person name="Binder M."/>
            <person name="Bloem J."/>
            <person name="Labutti K."/>
            <person name="Salamov A."/>
            <person name="Andreopoulos B."/>
            <person name="Baker S."/>
            <person name="Barry K."/>
            <person name="Bills G."/>
            <person name="Bluhm B."/>
            <person name="Cannon C."/>
            <person name="Castanera R."/>
            <person name="Culley D."/>
            <person name="Daum C."/>
            <person name="Ezra D."/>
            <person name="Gonzalez J."/>
            <person name="Henrissat B."/>
            <person name="Kuo A."/>
            <person name="Liang C."/>
            <person name="Lipzen A."/>
            <person name="Lutzoni F."/>
            <person name="Magnuson J."/>
            <person name="Mondo S."/>
            <person name="Nolan M."/>
            <person name="Ohm R."/>
            <person name="Pangilinan J."/>
            <person name="Park H.-J."/>
            <person name="Ramirez L."/>
            <person name="Alfaro M."/>
            <person name="Sun H."/>
            <person name="Tritt A."/>
            <person name="Yoshinaga Y."/>
            <person name="Zwiers L.-H."/>
            <person name="Turgeon B."/>
            <person name="Goodwin S."/>
            <person name="Spatafora J."/>
            <person name="Crous P."/>
            <person name="Grigoriev I."/>
        </authorList>
    </citation>
    <scope>NUCLEOTIDE SEQUENCE</scope>
    <source>
        <strain evidence="1">CBS 207.26</strain>
    </source>
</reference>
<organism evidence="1 2">
    <name type="scientific">Zopfia rhizophila CBS 207.26</name>
    <dbReference type="NCBI Taxonomy" id="1314779"/>
    <lineage>
        <taxon>Eukaryota</taxon>
        <taxon>Fungi</taxon>
        <taxon>Dikarya</taxon>
        <taxon>Ascomycota</taxon>
        <taxon>Pezizomycotina</taxon>
        <taxon>Dothideomycetes</taxon>
        <taxon>Dothideomycetes incertae sedis</taxon>
        <taxon>Zopfiaceae</taxon>
        <taxon>Zopfia</taxon>
    </lineage>
</organism>